<keyword evidence="4" id="KW-1185">Reference proteome</keyword>
<dbReference type="EMBL" id="VDES01000003">
    <property type="protein sequence ID" value="MBA1375604.1"/>
    <property type="molecule type" value="Genomic_DNA"/>
</dbReference>
<reference evidence="3 4" key="1">
    <citation type="journal article" date="1994" name="Int. J. Syst. Bacteriol.">
        <title>Phylogenetic positions of novel aerobic, bacteriochlorophyll a-containing bacteria and description of Roseococcus thiosulfatophilus gen. nov., sp. nov., Erythromicrobium ramosum gen. nov., sp. nov., and Erythrobacter litoralis sp. nov.</title>
        <authorList>
            <person name="Yurkov V."/>
            <person name="Stackebrandt E."/>
            <person name="Holmes A."/>
            <person name="Fuerst J.A."/>
            <person name="Hugenholtz P."/>
            <person name="Golecki J."/>
            <person name="Gad'on N."/>
            <person name="Gorlenko V.M."/>
            <person name="Kompantseva E.I."/>
            <person name="Drews G."/>
        </authorList>
    </citation>
    <scope>NUCLEOTIDE SEQUENCE [LARGE SCALE GENOMIC DNA]</scope>
    <source>
        <strain evidence="3 4">KR-99</strain>
    </source>
</reference>
<evidence type="ECO:0000256" key="1">
    <source>
        <dbReference type="SAM" id="SignalP"/>
    </source>
</evidence>
<feature type="domain" description="Tail specific protease" evidence="2">
    <location>
        <begin position="263"/>
        <end position="470"/>
    </location>
</feature>
<feature type="signal peptide" evidence="1">
    <location>
        <begin position="1"/>
        <end position="29"/>
    </location>
</feature>
<evidence type="ECO:0000313" key="4">
    <source>
        <dbReference type="Proteomes" id="UP000589292"/>
    </source>
</evidence>
<evidence type="ECO:0000259" key="2">
    <source>
        <dbReference type="Pfam" id="PF03572"/>
    </source>
</evidence>
<dbReference type="InterPro" id="IPR005151">
    <property type="entry name" value="Tail-specific_protease"/>
</dbReference>
<keyword evidence="1" id="KW-0732">Signal</keyword>
<dbReference type="Proteomes" id="UP000589292">
    <property type="component" value="Unassembled WGS sequence"/>
</dbReference>
<organism evidence="3 4">
    <name type="scientific">Sphingomonas ursincola</name>
    <dbReference type="NCBI Taxonomy" id="56361"/>
    <lineage>
        <taxon>Bacteria</taxon>
        <taxon>Pseudomonadati</taxon>
        <taxon>Pseudomonadota</taxon>
        <taxon>Alphaproteobacteria</taxon>
        <taxon>Sphingomonadales</taxon>
        <taxon>Sphingomonadaceae</taxon>
        <taxon>Sphingomonas</taxon>
    </lineage>
</organism>
<comment type="caution">
    <text evidence="3">The sequence shown here is derived from an EMBL/GenBank/DDBJ whole genome shotgun (WGS) entry which is preliminary data.</text>
</comment>
<dbReference type="Gene3D" id="3.90.226.10">
    <property type="entry name" value="2-enoyl-CoA Hydratase, Chain A, domain 1"/>
    <property type="match status" value="1"/>
</dbReference>
<name>A0A7V8RFP5_9SPHN</name>
<dbReference type="InterPro" id="IPR029045">
    <property type="entry name" value="ClpP/crotonase-like_dom_sf"/>
</dbReference>
<dbReference type="SUPFAM" id="SSF52096">
    <property type="entry name" value="ClpP/crotonase"/>
    <property type="match status" value="1"/>
</dbReference>
<dbReference type="GO" id="GO:0008236">
    <property type="term" value="F:serine-type peptidase activity"/>
    <property type="evidence" value="ECO:0007669"/>
    <property type="project" value="InterPro"/>
</dbReference>
<gene>
    <name evidence="3" type="ORF">FG486_14755</name>
</gene>
<dbReference type="GO" id="GO:0006508">
    <property type="term" value="P:proteolysis"/>
    <property type="evidence" value="ECO:0007669"/>
    <property type="project" value="InterPro"/>
</dbReference>
<dbReference type="Pfam" id="PF03572">
    <property type="entry name" value="Peptidase_S41"/>
    <property type="match status" value="1"/>
</dbReference>
<proteinExistence type="predicted"/>
<sequence length="492" mass="54225">MLTPPPLLHRRLHPFLARLSLLLGLMALAGGPLEAATPSANLADFDWMTAAIERNYSGWPTKTGGERKAELDALTARLRAQVASGDEAVFRQSLKHWLAWFDDGHLQLQWAAAPESSPWKTRRRALDEQSALARLNALGPAADPVEGLWLIDDRYRLAVLRRDRSAKVFDAVILSTAAETWTPGEVKAVLTRAADGSYALLYGAGDRTEVALQARLRSNGDVLDVDELGQWRRVQATPEAQKAAERRWPGDAFLLERIDDATLYLRLPSFHASHLDAIRKLIADNAAELERTPQLIIDIRGNGGGSDFTYDPVLPYLYTRPIWRIGVELRVSADNARLRGETARTLESASPEAARLLASESQRMQSASQAFLPREPAVEILRLDRVLPNPARIAVLIDRAGSSAENFIMDARQSRKVVLMGQENSAGVIDYGEMMGMPAPSGRFELHWATTRSLRLPGDPVDPHGIAPDVLIPADVEDPVAHAAKELARRVD</sequence>
<evidence type="ECO:0000313" key="3">
    <source>
        <dbReference type="EMBL" id="MBA1375604.1"/>
    </source>
</evidence>
<dbReference type="AlphaFoldDB" id="A0A7V8RFP5"/>
<accession>A0A7V8RFP5</accession>
<feature type="chain" id="PRO_5031155488" description="Tail specific protease domain-containing protein" evidence="1">
    <location>
        <begin position="30"/>
        <end position="492"/>
    </location>
</feature>
<protein>
    <recommendedName>
        <fullName evidence="2">Tail specific protease domain-containing protein</fullName>
    </recommendedName>
</protein>